<dbReference type="Pfam" id="PF00126">
    <property type="entry name" value="HTH_1"/>
    <property type="match status" value="1"/>
</dbReference>
<dbReference type="SUPFAM" id="SSF46785">
    <property type="entry name" value="Winged helix' DNA-binding domain"/>
    <property type="match status" value="1"/>
</dbReference>
<dbReference type="STRING" id="301302.ERS852420_00885"/>
<evidence type="ECO:0000259" key="5">
    <source>
        <dbReference type="PROSITE" id="PS50931"/>
    </source>
</evidence>
<sequence>MTLDYYRIFYYVARYKSFSNAAEMLGSNQPNITRCMNILENELDCKLLIRSHKGIQLTTEGEHLFRHVAIAIEQLTYGEKEIIKNKSLESGQINIGISETAMRLYLLDKLQEFHKDYPHVRLKISNHSTPQAIDALEKGLVDIAMVTSPLEIRKPLRKTALRSYHDILIGGSAYKAIASRKRSLKELEDYSFVSLISGTGTSDLYIRFFYENHMRFSPDMEVATTDQILPMVRSNLGIGFCPEGIARPAVERGEVYEILLEEEIPERQITLVEDSGKPQSIAVQKLLTYFK</sequence>
<evidence type="ECO:0000313" key="7">
    <source>
        <dbReference type="Proteomes" id="UP000049979"/>
    </source>
</evidence>
<evidence type="ECO:0000256" key="3">
    <source>
        <dbReference type="ARBA" id="ARBA00023125"/>
    </source>
</evidence>
<dbReference type="Gene3D" id="3.40.190.290">
    <property type="match status" value="1"/>
</dbReference>
<dbReference type="PROSITE" id="PS50931">
    <property type="entry name" value="HTH_LYSR"/>
    <property type="match status" value="1"/>
</dbReference>
<dbReference type="PANTHER" id="PTHR30126">
    <property type="entry name" value="HTH-TYPE TRANSCRIPTIONAL REGULATOR"/>
    <property type="match status" value="1"/>
</dbReference>
<dbReference type="InterPro" id="IPR036390">
    <property type="entry name" value="WH_DNA-bd_sf"/>
</dbReference>
<dbReference type="RefSeq" id="WP_055067298.1">
    <property type="nucleotide sequence ID" value="NZ_CP173697.1"/>
</dbReference>
<dbReference type="AlphaFoldDB" id="A0A0M6WFD2"/>
<evidence type="ECO:0000313" key="6">
    <source>
        <dbReference type="EMBL" id="CRL35088.1"/>
    </source>
</evidence>
<gene>
    <name evidence="6" type="ORF">M72_22921</name>
</gene>
<keyword evidence="4" id="KW-0804">Transcription</keyword>
<keyword evidence="3" id="KW-0238">DNA-binding</keyword>
<evidence type="ECO:0000256" key="2">
    <source>
        <dbReference type="ARBA" id="ARBA00023015"/>
    </source>
</evidence>
<organism evidence="6 7">
    <name type="scientific">Roseburia faecis</name>
    <dbReference type="NCBI Taxonomy" id="301302"/>
    <lineage>
        <taxon>Bacteria</taxon>
        <taxon>Bacillati</taxon>
        <taxon>Bacillota</taxon>
        <taxon>Clostridia</taxon>
        <taxon>Lachnospirales</taxon>
        <taxon>Lachnospiraceae</taxon>
        <taxon>Roseburia</taxon>
    </lineage>
</organism>
<dbReference type="SUPFAM" id="SSF53850">
    <property type="entry name" value="Periplasmic binding protein-like II"/>
    <property type="match status" value="1"/>
</dbReference>
<dbReference type="Proteomes" id="UP000049979">
    <property type="component" value="Unassembled WGS sequence"/>
</dbReference>
<dbReference type="Gene3D" id="1.10.10.10">
    <property type="entry name" value="Winged helix-like DNA-binding domain superfamily/Winged helix DNA-binding domain"/>
    <property type="match status" value="1"/>
</dbReference>
<dbReference type="InterPro" id="IPR000847">
    <property type="entry name" value="LysR_HTH_N"/>
</dbReference>
<evidence type="ECO:0000256" key="4">
    <source>
        <dbReference type="ARBA" id="ARBA00023163"/>
    </source>
</evidence>
<dbReference type="OrthoDB" id="9778774at2"/>
<keyword evidence="2" id="KW-0805">Transcription regulation</keyword>
<dbReference type="InterPro" id="IPR005119">
    <property type="entry name" value="LysR_subst-bd"/>
</dbReference>
<accession>A0A0M6WFD2</accession>
<keyword evidence="7" id="KW-1185">Reference proteome</keyword>
<dbReference type="EMBL" id="CVRR01000008">
    <property type="protein sequence ID" value="CRL35088.1"/>
    <property type="molecule type" value="Genomic_DNA"/>
</dbReference>
<dbReference type="Pfam" id="PF03466">
    <property type="entry name" value="LysR_substrate"/>
    <property type="match status" value="1"/>
</dbReference>
<evidence type="ECO:0000256" key="1">
    <source>
        <dbReference type="ARBA" id="ARBA00009437"/>
    </source>
</evidence>
<dbReference type="GO" id="GO:0003700">
    <property type="term" value="F:DNA-binding transcription factor activity"/>
    <property type="evidence" value="ECO:0007669"/>
    <property type="project" value="InterPro"/>
</dbReference>
<dbReference type="InterPro" id="IPR036388">
    <property type="entry name" value="WH-like_DNA-bd_sf"/>
</dbReference>
<dbReference type="PANTHER" id="PTHR30126:SF64">
    <property type="entry name" value="HTH-TYPE TRANSCRIPTIONAL REGULATOR CITR"/>
    <property type="match status" value="1"/>
</dbReference>
<dbReference type="GO" id="GO:0000976">
    <property type="term" value="F:transcription cis-regulatory region binding"/>
    <property type="evidence" value="ECO:0007669"/>
    <property type="project" value="TreeGrafter"/>
</dbReference>
<name>A0A0M6WFD2_9FIRM</name>
<dbReference type="CDD" id="cd05466">
    <property type="entry name" value="PBP2_LTTR_substrate"/>
    <property type="match status" value="1"/>
</dbReference>
<comment type="similarity">
    <text evidence="1">Belongs to the LysR transcriptional regulatory family.</text>
</comment>
<feature type="domain" description="HTH lysR-type" evidence="5">
    <location>
        <begin position="1"/>
        <end position="58"/>
    </location>
</feature>
<protein>
    <submittedName>
        <fullName evidence="6">LysR family transcriptional regulator, transcription activator of glutamate synthase operon</fullName>
    </submittedName>
</protein>
<proteinExistence type="inferred from homology"/>
<reference evidence="7" key="1">
    <citation type="submission" date="2015-05" db="EMBL/GenBank/DDBJ databases">
        <authorList>
            <consortium name="Pathogen Informatics"/>
        </authorList>
    </citation>
    <scope>NUCLEOTIDE SEQUENCE [LARGE SCALE GENOMIC DNA]</scope>
    <source>
        <strain evidence="7">M72</strain>
    </source>
</reference>